<sequence length="516" mass="54940">MTAPPLFRLGRRRAGGTHFGIATVPLLLTAGGFTALIVLPLLTGSVVAGIAVAAGCGLVAFAPAPGGGSIHEAVPLAVRHLARRGTARDRWTAPLPLLAGAPAAETRADDDAGRLLPPPLRGLGIVTAPRDAGRGTTDSVAPVGLIHDRRAGTLTVVLTCRGSEFGLLEPADQHRRLSAWAQVLAHTARDRGMLRLGWSLWSGPAPPSEHLHWLRDRRPDLASAGPGPTRAAEDYQQLLETAAPTLTRHDLRLWLSLDIRRLPGRGGAEATGAALESASTLADRCRAAGLVVSEPASPVEIAEALRLRADPSVAGTLAGLRRTLAQHTGTASVLEGVHAGPLSIHTRWDAVRVDDVWHRAFWVAQWPVTSLRPGWLDPLLFEPTCARTVAFLLEPLSARSSRRRINTDAVDVESRITVRERHGFRVPTHLTGAQQQVDEREAELHAGHAEYGFLALVDVAAPTRDELDDASRQLVNAAAFAGIGEIRPLHGRHDLAWAATLPTGRGPAPSLLRGSF</sequence>
<name>A0A0S4QM30_9ACTN</name>
<reference evidence="3" key="1">
    <citation type="submission" date="2015-11" db="EMBL/GenBank/DDBJ databases">
        <authorList>
            <person name="Varghese N."/>
        </authorList>
    </citation>
    <scope>NUCLEOTIDE SEQUENCE [LARGE SCALE GENOMIC DNA]</scope>
    <source>
        <strain evidence="3">DSM 45899</strain>
    </source>
</reference>
<evidence type="ECO:0000313" key="2">
    <source>
        <dbReference type="EMBL" id="CUU56595.1"/>
    </source>
</evidence>
<proteinExistence type="predicted"/>
<dbReference type="Proteomes" id="UP000198802">
    <property type="component" value="Unassembled WGS sequence"/>
</dbReference>
<protein>
    <recommendedName>
        <fullName evidence="4">Type VII ESX secretion system translocon, EccE</fullName>
    </recommendedName>
</protein>
<dbReference type="NCBIfam" id="NF042935">
    <property type="entry name" value="SCO6880_fam"/>
    <property type="match status" value="1"/>
</dbReference>
<dbReference type="RefSeq" id="WP_091277205.1">
    <property type="nucleotide sequence ID" value="NZ_FAOZ01000008.1"/>
</dbReference>
<feature type="transmembrane region" description="Helical" evidence="1">
    <location>
        <begin position="21"/>
        <end position="42"/>
    </location>
</feature>
<accession>A0A0S4QM30</accession>
<keyword evidence="1" id="KW-0472">Membrane</keyword>
<organism evidence="2 3">
    <name type="scientific">Parafrankia irregularis</name>
    <dbReference type="NCBI Taxonomy" id="795642"/>
    <lineage>
        <taxon>Bacteria</taxon>
        <taxon>Bacillati</taxon>
        <taxon>Actinomycetota</taxon>
        <taxon>Actinomycetes</taxon>
        <taxon>Frankiales</taxon>
        <taxon>Frankiaceae</taxon>
        <taxon>Parafrankia</taxon>
    </lineage>
</organism>
<keyword evidence="3" id="KW-1185">Reference proteome</keyword>
<keyword evidence="1" id="KW-1133">Transmembrane helix</keyword>
<dbReference type="AlphaFoldDB" id="A0A0S4QM30"/>
<evidence type="ECO:0000313" key="3">
    <source>
        <dbReference type="Proteomes" id="UP000198802"/>
    </source>
</evidence>
<gene>
    <name evidence="2" type="ORF">Ga0074812_108123</name>
</gene>
<keyword evidence="1" id="KW-0812">Transmembrane</keyword>
<dbReference type="InterPro" id="IPR049978">
    <property type="entry name" value="SCO6880-like"/>
</dbReference>
<dbReference type="EMBL" id="FAOZ01000008">
    <property type="protein sequence ID" value="CUU56595.1"/>
    <property type="molecule type" value="Genomic_DNA"/>
</dbReference>
<evidence type="ECO:0000256" key="1">
    <source>
        <dbReference type="SAM" id="Phobius"/>
    </source>
</evidence>
<evidence type="ECO:0008006" key="4">
    <source>
        <dbReference type="Google" id="ProtNLM"/>
    </source>
</evidence>